<gene>
    <name evidence="7" type="ORF">CTI12_AA123380</name>
</gene>
<feature type="domain" description="Transposase-associated" evidence="5">
    <location>
        <begin position="3"/>
        <end position="74"/>
    </location>
</feature>
<dbReference type="PROSITE" id="PS51375">
    <property type="entry name" value="PPR"/>
    <property type="match status" value="3"/>
</dbReference>
<proteinExistence type="inferred from homology"/>
<evidence type="ECO:0000313" key="7">
    <source>
        <dbReference type="EMBL" id="PWA88143.1"/>
    </source>
</evidence>
<dbReference type="Pfam" id="PF20431">
    <property type="entry name" value="E_motif"/>
    <property type="match status" value="1"/>
</dbReference>
<dbReference type="Gene3D" id="1.25.40.10">
    <property type="entry name" value="Tetratricopeptide repeat domain"/>
    <property type="match status" value="2"/>
</dbReference>
<dbReference type="Pfam" id="PF13041">
    <property type="entry name" value="PPR_2"/>
    <property type="match status" value="1"/>
</dbReference>
<dbReference type="GO" id="GO:0031425">
    <property type="term" value="P:chloroplast RNA processing"/>
    <property type="evidence" value="ECO:0007669"/>
    <property type="project" value="UniProtKB-ARBA"/>
</dbReference>
<dbReference type="AlphaFoldDB" id="A0A2U1PQV5"/>
<dbReference type="PANTHER" id="PTHR47926">
    <property type="entry name" value="PENTATRICOPEPTIDE REPEAT-CONTAINING PROTEIN"/>
    <property type="match status" value="1"/>
</dbReference>
<dbReference type="InterPro" id="IPR046849">
    <property type="entry name" value="E2_motif"/>
</dbReference>
<dbReference type="EMBL" id="PKPP01000842">
    <property type="protein sequence ID" value="PWA88143.1"/>
    <property type="molecule type" value="Genomic_DNA"/>
</dbReference>
<evidence type="ECO:0000256" key="4">
    <source>
        <dbReference type="SAM" id="MobiDB-lite"/>
    </source>
</evidence>
<keyword evidence="2" id="KW-0677">Repeat</keyword>
<feature type="repeat" description="PPR" evidence="3">
    <location>
        <begin position="288"/>
        <end position="318"/>
    </location>
</feature>
<dbReference type="Pfam" id="PF20430">
    <property type="entry name" value="Eplus_motif"/>
    <property type="match status" value="1"/>
</dbReference>
<feature type="region of interest" description="Disordered" evidence="4">
    <location>
        <begin position="113"/>
        <end position="138"/>
    </location>
</feature>
<keyword evidence="8" id="KW-1185">Reference proteome</keyword>
<evidence type="ECO:0000256" key="2">
    <source>
        <dbReference type="ARBA" id="ARBA00022737"/>
    </source>
</evidence>
<protein>
    <submittedName>
        <fullName evidence="7">Tetratricopeptide-like helical domain, DYW domain protein</fullName>
    </submittedName>
</protein>
<dbReference type="GO" id="GO:0003723">
    <property type="term" value="F:RNA binding"/>
    <property type="evidence" value="ECO:0007669"/>
    <property type="project" value="InterPro"/>
</dbReference>
<dbReference type="Proteomes" id="UP000245207">
    <property type="component" value="Unassembled WGS sequence"/>
</dbReference>
<dbReference type="PANTHER" id="PTHR47926:SF452">
    <property type="entry name" value="PENTATRICOPEPTIDE REPEAT-CONTAINING PROTEIN"/>
    <property type="match status" value="1"/>
</dbReference>
<dbReference type="NCBIfam" id="TIGR00756">
    <property type="entry name" value="PPR"/>
    <property type="match status" value="4"/>
</dbReference>
<comment type="similarity">
    <text evidence="1">Belongs to the PPR family. PCMP-H subfamily.</text>
</comment>
<dbReference type="FunFam" id="1.25.40.10:FF:001050">
    <property type="entry name" value="Pentatricopeptide repeat-containing protein At2g33760"/>
    <property type="match status" value="1"/>
</dbReference>
<feature type="compositionally biased region" description="Low complexity" evidence="4">
    <location>
        <begin position="120"/>
        <end position="134"/>
    </location>
</feature>
<evidence type="ECO:0000313" key="8">
    <source>
        <dbReference type="Proteomes" id="UP000245207"/>
    </source>
</evidence>
<sequence length="626" mass="70428">MDKSWINAPIKSKTFRDGAENFISVARARSIRGFIKCPCNRCCLGKPLDLDKAHAHILRYGFLPGYKEWTMHGEHTISLPPSQSSNVNVEETSFGQEDIRFLVRDALGISSLPSDNAELGDTTMEGDTGESTGSGSHGDEGALYKKLLEECDKELYYGCKYSNLSFTLHLYHIKCTGGISNKTFSMILELLRDAFPHLTALPSSTNEAKKLTKDLGLGYEKIHAYPNDCMLYWGDRVGQQSCRVCEASRFVPDMICMVTVVNACAKFGAMNKAKVVHDIVRKEYHSLNVILGTAMIDMYAKCGSIDSAREIFDQMREKNVITWSTMIAAYGFHGQGRKALELLPMMLKYGIKPNNITFVSLLYACSHSGLVEEGLEVFSQMQEQYLLKPNVKHYTCMVDLLGRAGRLDQAFSMIESMTVEKDEGLWSALLAACRTYNHVELAQKAAESLLEIQPRNPSNYVLLSNIYAKEGKWENVAKIRAQMTNKRLKKTPGFTWIEANNGVYRFCSGDHTHCESKAIYEKLESLIKKLEASGYVPDTENVLHDVNEDLKLGSLYAHSEKLAIAYGLISTPERTPIRMTKNLRVCGDCHTFMKFVSAVEQREIIVRDAKRFHHVREGVCSCGDYW</sequence>
<evidence type="ECO:0000259" key="5">
    <source>
        <dbReference type="Pfam" id="PF13963"/>
    </source>
</evidence>
<dbReference type="GO" id="GO:0009451">
    <property type="term" value="P:RNA modification"/>
    <property type="evidence" value="ECO:0007669"/>
    <property type="project" value="InterPro"/>
</dbReference>
<dbReference type="GO" id="GO:0008270">
    <property type="term" value="F:zinc ion binding"/>
    <property type="evidence" value="ECO:0007669"/>
    <property type="project" value="InterPro"/>
</dbReference>
<dbReference type="Pfam" id="PF13963">
    <property type="entry name" value="Transpos_assoc"/>
    <property type="match status" value="1"/>
</dbReference>
<dbReference type="InterPro" id="IPR011990">
    <property type="entry name" value="TPR-like_helical_dom_sf"/>
</dbReference>
<feature type="domain" description="DYW" evidence="6">
    <location>
        <begin position="534"/>
        <end position="626"/>
    </location>
</feature>
<dbReference type="Pfam" id="PF12854">
    <property type="entry name" value="PPR_1"/>
    <property type="match status" value="1"/>
</dbReference>
<dbReference type="InterPro" id="IPR032867">
    <property type="entry name" value="DYW_dom"/>
</dbReference>
<dbReference type="Pfam" id="PF14432">
    <property type="entry name" value="DYW_deaminase"/>
    <property type="match status" value="1"/>
</dbReference>
<dbReference type="InterPro" id="IPR029480">
    <property type="entry name" value="Transpos_assoc"/>
</dbReference>
<reference evidence="7 8" key="1">
    <citation type="journal article" date="2018" name="Mol. Plant">
        <title>The genome of Artemisia annua provides insight into the evolution of Asteraceae family and artemisinin biosynthesis.</title>
        <authorList>
            <person name="Shen Q."/>
            <person name="Zhang L."/>
            <person name="Liao Z."/>
            <person name="Wang S."/>
            <person name="Yan T."/>
            <person name="Shi P."/>
            <person name="Liu M."/>
            <person name="Fu X."/>
            <person name="Pan Q."/>
            <person name="Wang Y."/>
            <person name="Lv Z."/>
            <person name="Lu X."/>
            <person name="Zhang F."/>
            <person name="Jiang W."/>
            <person name="Ma Y."/>
            <person name="Chen M."/>
            <person name="Hao X."/>
            <person name="Li L."/>
            <person name="Tang Y."/>
            <person name="Lv G."/>
            <person name="Zhou Y."/>
            <person name="Sun X."/>
            <person name="Brodelius P.E."/>
            <person name="Rose J.K.C."/>
            <person name="Tang K."/>
        </authorList>
    </citation>
    <scope>NUCLEOTIDE SEQUENCE [LARGE SCALE GENOMIC DNA]</scope>
    <source>
        <strain evidence="8">cv. Huhao1</strain>
        <tissue evidence="7">Leaf</tissue>
    </source>
</reference>
<evidence type="ECO:0000256" key="1">
    <source>
        <dbReference type="ARBA" id="ARBA00006643"/>
    </source>
</evidence>
<evidence type="ECO:0000256" key="3">
    <source>
        <dbReference type="PROSITE-ProRule" id="PRU00708"/>
    </source>
</evidence>
<dbReference type="InterPro" id="IPR046960">
    <property type="entry name" value="PPR_At4g14850-like_plant"/>
</dbReference>
<dbReference type="InterPro" id="IPR002885">
    <property type="entry name" value="PPR_rpt"/>
</dbReference>
<comment type="caution">
    <text evidence="7">The sequence shown here is derived from an EMBL/GenBank/DDBJ whole genome shotgun (WGS) entry which is preliminary data.</text>
</comment>
<name>A0A2U1PQV5_ARTAN</name>
<feature type="repeat" description="PPR" evidence="3">
    <location>
        <begin position="319"/>
        <end position="353"/>
    </location>
</feature>
<organism evidence="7 8">
    <name type="scientific">Artemisia annua</name>
    <name type="common">Sweet wormwood</name>
    <dbReference type="NCBI Taxonomy" id="35608"/>
    <lineage>
        <taxon>Eukaryota</taxon>
        <taxon>Viridiplantae</taxon>
        <taxon>Streptophyta</taxon>
        <taxon>Embryophyta</taxon>
        <taxon>Tracheophyta</taxon>
        <taxon>Spermatophyta</taxon>
        <taxon>Magnoliopsida</taxon>
        <taxon>eudicotyledons</taxon>
        <taxon>Gunneridae</taxon>
        <taxon>Pentapetalae</taxon>
        <taxon>asterids</taxon>
        <taxon>campanulids</taxon>
        <taxon>Asterales</taxon>
        <taxon>Asteraceae</taxon>
        <taxon>Asteroideae</taxon>
        <taxon>Anthemideae</taxon>
        <taxon>Artemisiinae</taxon>
        <taxon>Artemisia</taxon>
    </lineage>
</organism>
<dbReference type="SUPFAM" id="SSF48452">
    <property type="entry name" value="TPR-like"/>
    <property type="match status" value="1"/>
</dbReference>
<dbReference type="FunFam" id="1.25.40.10:FF:000231">
    <property type="entry name" value="Pentatricopeptide repeat-containing protein chloroplastic"/>
    <property type="match status" value="1"/>
</dbReference>
<dbReference type="InterPro" id="IPR046848">
    <property type="entry name" value="E_motif"/>
</dbReference>
<feature type="repeat" description="PPR" evidence="3">
    <location>
        <begin position="354"/>
        <end position="384"/>
    </location>
</feature>
<evidence type="ECO:0000259" key="6">
    <source>
        <dbReference type="Pfam" id="PF14432"/>
    </source>
</evidence>
<dbReference type="OrthoDB" id="185373at2759"/>
<accession>A0A2U1PQV5</accession>